<accession>A0ABP8BCX5</accession>
<evidence type="ECO:0000259" key="5">
    <source>
        <dbReference type="PROSITE" id="PS50977"/>
    </source>
</evidence>
<dbReference type="RefSeq" id="WP_344851158.1">
    <property type="nucleotide sequence ID" value="NZ_BAABBY010000004.1"/>
</dbReference>
<evidence type="ECO:0000256" key="3">
    <source>
        <dbReference type="ARBA" id="ARBA00023163"/>
    </source>
</evidence>
<dbReference type="PANTHER" id="PTHR47506">
    <property type="entry name" value="TRANSCRIPTIONAL REGULATORY PROTEIN"/>
    <property type="match status" value="1"/>
</dbReference>
<dbReference type="SUPFAM" id="SSF48498">
    <property type="entry name" value="Tetracyclin repressor-like, C-terminal domain"/>
    <property type="match status" value="1"/>
</dbReference>
<dbReference type="InterPro" id="IPR009057">
    <property type="entry name" value="Homeodomain-like_sf"/>
</dbReference>
<evidence type="ECO:0000256" key="1">
    <source>
        <dbReference type="ARBA" id="ARBA00023015"/>
    </source>
</evidence>
<evidence type="ECO:0000256" key="4">
    <source>
        <dbReference type="PROSITE-ProRule" id="PRU00335"/>
    </source>
</evidence>
<dbReference type="Pfam" id="PF16925">
    <property type="entry name" value="TetR_C_13"/>
    <property type="match status" value="1"/>
</dbReference>
<keyword evidence="7" id="KW-1185">Reference proteome</keyword>
<dbReference type="InterPro" id="IPR011075">
    <property type="entry name" value="TetR_C"/>
</dbReference>
<dbReference type="PROSITE" id="PS50977">
    <property type="entry name" value="HTH_TETR_2"/>
    <property type="match status" value="1"/>
</dbReference>
<evidence type="ECO:0000313" key="7">
    <source>
        <dbReference type="Proteomes" id="UP001501772"/>
    </source>
</evidence>
<evidence type="ECO:0000256" key="2">
    <source>
        <dbReference type="ARBA" id="ARBA00023125"/>
    </source>
</evidence>
<dbReference type="Proteomes" id="UP001501772">
    <property type="component" value="Unassembled WGS sequence"/>
</dbReference>
<gene>
    <name evidence="6" type="ORF">GCM10022289_18260</name>
</gene>
<feature type="DNA-binding region" description="H-T-H motif" evidence="4">
    <location>
        <begin position="24"/>
        <end position="43"/>
    </location>
</feature>
<dbReference type="EMBL" id="BAABBY010000004">
    <property type="protein sequence ID" value="GAA4202851.1"/>
    <property type="molecule type" value="Genomic_DNA"/>
</dbReference>
<keyword evidence="1" id="KW-0805">Transcription regulation</keyword>
<sequence>MDQKERILAAGIDLFSTRSYHQTGIREITKQVEMPTGSFHYYFKNKEDFSAEVLNHFFKTEILPSFSEITRNPALNPKQKIMAYFSLRINRYTKSSTNSGTMWSCIMGNLGQDVAAQSEIIAVQLQKLTTDHLVPGLQKLVEQGQKEASIKCTIDAKVLASMIFNTYEGSMIQRKIERNDQPLRQFLNFIENLL</sequence>
<protein>
    <recommendedName>
        <fullName evidence="5">HTH tetR-type domain-containing protein</fullName>
    </recommendedName>
</protein>
<organism evidence="6 7">
    <name type="scientific">Pedobacter jeongneungensis</name>
    <dbReference type="NCBI Taxonomy" id="947309"/>
    <lineage>
        <taxon>Bacteria</taxon>
        <taxon>Pseudomonadati</taxon>
        <taxon>Bacteroidota</taxon>
        <taxon>Sphingobacteriia</taxon>
        <taxon>Sphingobacteriales</taxon>
        <taxon>Sphingobacteriaceae</taxon>
        <taxon>Pedobacter</taxon>
    </lineage>
</organism>
<dbReference type="SUPFAM" id="SSF46689">
    <property type="entry name" value="Homeodomain-like"/>
    <property type="match status" value="1"/>
</dbReference>
<dbReference type="InterPro" id="IPR036271">
    <property type="entry name" value="Tet_transcr_reg_TetR-rel_C_sf"/>
</dbReference>
<feature type="domain" description="HTH tetR-type" evidence="5">
    <location>
        <begin position="1"/>
        <end position="61"/>
    </location>
</feature>
<comment type="caution">
    <text evidence="6">The sequence shown here is derived from an EMBL/GenBank/DDBJ whole genome shotgun (WGS) entry which is preliminary data.</text>
</comment>
<keyword evidence="3" id="KW-0804">Transcription</keyword>
<dbReference type="InterPro" id="IPR001647">
    <property type="entry name" value="HTH_TetR"/>
</dbReference>
<keyword evidence="2 4" id="KW-0238">DNA-binding</keyword>
<name>A0ABP8BCX5_9SPHI</name>
<dbReference type="Pfam" id="PF00440">
    <property type="entry name" value="TetR_N"/>
    <property type="match status" value="1"/>
</dbReference>
<reference evidence="7" key="1">
    <citation type="journal article" date="2019" name="Int. J. Syst. Evol. Microbiol.">
        <title>The Global Catalogue of Microorganisms (GCM) 10K type strain sequencing project: providing services to taxonomists for standard genome sequencing and annotation.</title>
        <authorList>
            <consortium name="The Broad Institute Genomics Platform"/>
            <consortium name="The Broad Institute Genome Sequencing Center for Infectious Disease"/>
            <person name="Wu L."/>
            <person name="Ma J."/>
        </authorList>
    </citation>
    <scope>NUCLEOTIDE SEQUENCE [LARGE SCALE GENOMIC DNA]</scope>
    <source>
        <strain evidence="7">JCM 17626</strain>
    </source>
</reference>
<dbReference type="Gene3D" id="1.10.357.10">
    <property type="entry name" value="Tetracycline Repressor, domain 2"/>
    <property type="match status" value="1"/>
</dbReference>
<dbReference type="PANTHER" id="PTHR47506:SF6">
    <property type="entry name" value="HTH-TYPE TRANSCRIPTIONAL REPRESSOR NEMR"/>
    <property type="match status" value="1"/>
</dbReference>
<proteinExistence type="predicted"/>
<evidence type="ECO:0000313" key="6">
    <source>
        <dbReference type="EMBL" id="GAA4202851.1"/>
    </source>
</evidence>